<dbReference type="InterPro" id="IPR011711">
    <property type="entry name" value="GntR_C"/>
</dbReference>
<sequence length="239" mass="26761">MSQQKPRTNLAERVYHTIYSRIANGDYLPDQKLPPETALSEELGISRPVLRDALERLREEGLVSSRQGAGSFVTTRMQRPLGYGKVETISDIQRCYEFRLTIEPQAAALAAERRDPVALAELSRALDLMRAATGSMTHREDADFAFHLAVARAANNFFFEATLRALHENIAVGMKMHGQSLLRDGQQSLQQVLDEHGRIHDAIEAGNARVAQQEMFSHIEHSRSRLFGGVLVDLRKSPT</sequence>
<evidence type="ECO:0000313" key="5">
    <source>
        <dbReference type="EMBL" id="MDD7971028.1"/>
    </source>
</evidence>
<dbReference type="RefSeq" id="WP_274351715.1">
    <property type="nucleotide sequence ID" value="NZ_JAQZSM010000005.1"/>
</dbReference>
<dbReference type="SMART" id="SM00895">
    <property type="entry name" value="FCD"/>
    <property type="match status" value="1"/>
</dbReference>
<dbReference type="SUPFAM" id="SSF48008">
    <property type="entry name" value="GntR ligand-binding domain-like"/>
    <property type="match status" value="1"/>
</dbReference>
<dbReference type="EMBL" id="JAQZSM010000005">
    <property type="protein sequence ID" value="MDD7971028.1"/>
    <property type="molecule type" value="Genomic_DNA"/>
</dbReference>
<gene>
    <name evidence="5" type="ORF">PUT78_07945</name>
</gene>
<dbReference type="Gene3D" id="1.20.120.530">
    <property type="entry name" value="GntR ligand-binding domain-like"/>
    <property type="match status" value="1"/>
</dbReference>
<name>A0ABT5TAS3_9RHOB</name>
<dbReference type="Proteomes" id="UP001431784">
    <property type="component" value="Unassembled WGS sequence"/>
</dbReference>
<keyword evidence="6" id="KW-1185">Reference proteome</keyword>
<accession>A0ABT5TAS3</accession>
<keyword evidence="3" id="KW-0804">Transcription</keyword>
<feature type="domain" description="HTH gntR-type" evidence="4">
    <location>
        <begin position="8"/>
        <end position="76"/>
    </location>
</feature>
<dbReference type="InterPro" id="IPR036390">
    <property type="entry name" value="WH_DNA-bd_sf"/>
</dbReference>
<dbReference type="PANTHER" id="PTHR43537">
    <property type="entry name" value="TRANSCRIPTIONAL REGULATOR, GNTR FAMILY"/>
    <property type="match status" value="1"/>
</dbReference>
<keyword evidence="1" id="KW-0805">Transcription regulation</keyword>
<dbReference type="InterPro" id="IPR036388">
    <property type="entry name" value="WH-like_DNA-bd_sf"/>
</dbReference>
<protein>
    <submittedName>
        <fullName evidence="5">FadR/GntR family transcriptional regulator</fullName>
    </submittedName>
</protein>
<evidence type="ECO:0000259" key="4">
    <source>
        <dbReference type="PROSITE" id="PS50949"/>
    </source>
</evidence>
<evidence type="ECO:0000313" key="6">
    <source>
        <dbReference type="Proteomes" id="UP001431784"/>
    </source>
</evidence>
<keyword evidence="2" id="KW-0238">DNA-binding</keyword>
<reference evidence="5" key="1">
    <citation type="submission" date="2023-02" db="EMBL/GenBank/DDBJ databases">
        <title>Description of Roseinatronobacter alkalisoli sp. nov., an alkaliphilic bacerium isolated from soda soil.</title>
        <authorList>
            <person name="Wei W."/>
        </authorList>
    </citation>
    <scope>NUCLEOTIDE SEQUENCE</scope>
    <source>
        <strain evidence="5">HJB301</strain>
    </source>
</reference>
<evidence type="ECO:0000256" key="2">
    <source>
        <dbReference type="ARBA" id="ARBA00023125"/>
    </source>
</evidence>
<dbReference type="InterPro" id="IPR000524">
    <property type="entry name" value="Tscrpt_reg_HTH_GntR"/>
</dbReference>
<dbReference type="CDD" id="cd07377">
    <property type="entry name" value="WHTH_GntR"/>
    <property type="match status" value="1"/>
</dbReference>
<dbReference type="PRINTS" id="PR00035">
    <property type="entry name" value="HTHGNTR"/>
</dbReference>
<dbReference type="Gene3D" id="1.10.10.10">
    <property type="entry name" value="Winged helix-like DNA-binding domain superfamily/Winged helix DNA-binding domain"/>
    <property type="match status" value="1"/>
</dbReference>
<dbReference type="InterPro" id="IPR008920">
    <property type="entry name" value="TF_FadR/GntR_C"/>
</dbReference>
<dbReference type="SUPFAM" id="SSF46785">
    <property type="entry name" value="Winged helix' DNA-binding domain"/>
    <property type="match status" value="1"/>
</dbReference>
<dbReference type="SMART" id="SM00345">
    <property type="entry name" value="HTH_GNTR"/>
    <property type="match status" value="1"/>
</dbReference>
<evidence type="ECO:0000256" key="1">
    <source>
        <dbReference type="ARBA" id="ARBA00023015"/>
    </source>
</evidence>
<dbReference type="Pfam" id="PF00392">
    <property type="entry name" value="GntR"/>
    <property type="match status" value="1"/>
</dbReference>
<dbReference type="Pfam" id="PF07729">
    <property type="entry name" value="FCD"/>
    <property type="match status" value="1"/>
</dbReference>
<proteinExistence type="predicted"/>
<dbReference type="PANTHER" id="PTHR43537:SF44">
    <property type="entry name" value="GNTR FAMILY REGULATORY PROTEIN"/>
    <property type="match status" value="1"/>
</dbReference>
<organism evidence="5 6">
    <name type="scientific">Roseinatronobacter alkalisoli</name>
    <dbReference type="NCBI Taxonomy" id="3028235"/>
    <lineage>
        <taxon>Bacteria</taxon>
        <taxon>Pseudomonadati</taxon>
        <taxon>Pseudomonadota</taxon>
        <taxon>Alphaproteobacteria</taxon>
        <taxon>Rhodobacterales</taxon>
        <taxon>Paracoccaceae</taxon>
        <taxon>Roseinatronobacter</taxon>
    </lineage>
</organism>
<evidence type="ECO:0000256" key="3">
    <source>
        <dbReference type="ARBA" id="ARBA00023163"/>
    </source>
</evidence>
<dbReference type="PROSITE" id="PS50949">
    <property type="entry name" value="HTH_GNTR"/>
    <property type="match status" value="1"/>
</dbReference>
<comment type="caution">
    <text evidence="5">The sequence shown here is derived from an EMBL/GenBank/DDBJ whole genome shotgun (WGS) entry which is preliminary data.</text>
</comment>